<dbReference type="PANTHER" id="PTHR42858">
    <property type="entry name" value="AMINOTRANSFERASE"/>
    <property type="match status" value="1"/>
</dbReference>
<dbReference type="InterPro" id="IPR004839">
    <property type="entry name" value="Aminotransferase_I/II_large"/>
</dbReference>
<dbReference type="GO" id="GO:0030170">
    <property type="term" value="F:pyridoxal phosphate binding"/>
    <property type="evidence" value="ECO:0007669"/>
    <property type="project" value="InterPro"/>
</dbReference>
<evidence type="ECO:0000313" key="3">
    <source>
        <dbReference type="Proteomes" id="UP000799439"/>
    </source>
</evidence>
<feature type="domain" description="Aminotransferase class I/classII large" evidence="1">
    <location>
        <begin position="39"/>
        <end position="430"/>
    </location>
</feature>
<dbReference type="OrthoDB" id="7042322at2759"/>
<evidence type="ECO:0000313" key="2">
    <source>
        <dbReference type="EMBL" id="KAF2148337.1"/>
    </source>
</evidence>
<sequence length="441" mass="48592">MISHESPRRTIDLLKGHPSVGLLPARAISDAAQTVLSDTSISTPGLLYGADEGYGPFRQAIADWHSSFYGRSVSKDNIVISGGASQNLACVLQVFSDPLYTQNVWISSPAYMLVFRMFQDNGFADKMRAVPEVHDGIDVDWLERELQKASKESKAAKVSSNMKPKRSYSKYYRHIIYCVPTFSNPSSSIMPIERRRALVRCARKYDALIITDDVYDHLQWSTEHIAENFHPITSALVPRLVDVDAELEGGCNRPGSDGFGNAMSNGSFSKIVAPGCRCGWAEGSPKLVFGVSQVGSSRSGGCPSQLVSTFLAELLTSGRLQDNIFNTLQPEYAARYRVMADALQEHAVPLGCTMSVPDKHMGGYFIWLALPKGLSGDELTALCKAKEDLIIMAGSQCEVPSEDRISHDGFVRLCFAWEEKDMLAEGVRRLATVLKKLKESY</sequence>
<dbReference type="Gene3D" id="3.40.640.10">
    <property type="entry name" value="Type I PLP-dependent aspartate aminotransferase-like (Major domain)"/>
    <property type="match status" value="1"/>
</dbReference>
<dbReference type="EMBL" id="ML996093">
    <property type="protein sequence ID" value="KAF2148337.1"/>
    <property type="molecule type" value="Genomic_DNA"/>
</dbReference>
<dbReference type="InterPro" id="IPR015421">
    <property type="entry name" value="PyrdxlP-dep_Trfase_major"/>
</dbReference>
<gene>
    <name evidence="2" type="ORF">K461DRAFT_262425</name>
</gene>
<dbReference type="AlphaFoldDB" id="A0A9P4IUY9"/>
<name>A0A9P4IUY9_9PEZI</name>
<dbReference type="Pfam" id="PF00155">
    <property type="entry name" value="Aminotran_1_2"/>
    <property type="match status" value="1"/>
</dbReference>
<dbReference type="CDD" id="cd00609">
    <property type="entry name" value="AAT_like"/>
    <property type="match status" value="1"/>
</dbReference>
<dbReference type="GO" id="GO:0047536">
    <property type="term" value="F:2-aminoadipate transaminase activity"/>
    <property type="evidence" value="ECO:0007669"/>
    <property type="project" value="TreeGrafter"/>
</dbReference>
<accession>A0A9P4IUY9</accession>
<keyword evidence="3" id="KW-1185">Reference proteome</keyword>
<comment type="caution">
    <text evidence="2">The sequence shown here is derived from an EMBL/GenBank/DDBJ whole genome shotgun (WGS) entry which is preliminary data.</text>
</comment>
<organism evidence="2 3">
    <name type="scientific">Myriangium duriaei CBS 260.36</name>
    <dbReference type="NCBI Taxonomy" id="1168546"/>
    <lineage>
        <taxon>Eukaryota</taxon>
        <taxon>Fungi</taxon>
        <taxon>Dikarya</taxon>
        <taxon>Ascomycota</taxon>
        <taxon>Pezizomycotina</taxon>
        <taxon>Dothideomycetes</taxon>
        <taxon>Dothideomycetidae</taxon>
        <taxon>Myriangiales</taxon>
        <taxon>Myriangiaceae</taxon>
        <taxon>Myriangium</taxon>
    </lineage>
</organism>
<protein>
    <submittedName>
        <fullName evidence="2">PLP-dependent transferase</fullName>
    </submittedName>
</protein>
<dbReference type="Proteomes" id="UP000799439">
    <property type="component" value="Unassembled WGS sequence"/>
</dbReference>
<dbReference type="PANTHER" id="PTHR42858:SF1">
    <property type="entry name" value="LD15494P"/>
    <property type="match status" value="1"/>
</dbReference>
<dbReference type="Gene3D" id="3.90.1150.10">
    <property type="entry name" value="Aspartate Aminotransferase, domain 1"/>
    <property type="match status" value="1"/>
</dbReference>
<keyword evidence="2" id="KW-0808">Transferase</keyword>
<reference evidence="2" key="1">
    <citation type="journal article" date="2020" name="Stud. Mycol.">
        <title>101 Dothideomycetes genomes: a test case for predicting lifestyles and emergence of pathogens.</title>
        <authorList>
            <person name="Haridas S."/>
            <person name="Albert R."/>
            <person name="Binder M."/>
            <person name="Bloem J."/>
            <person name="Labutti K."/>
            <person name="Salamov A."/>
            <person name="Andreopoulos B."/>
            <person name="Baker S."/>
            <person name="Barry K."/>
            <person name="Bills G."/>
            <person name="Bluhm B."/>
            <person name="Cannon C."/>
            <person name="Castanera R."/>
            <person name="Culley D."/>
            <person name="Daum C."/>
            <person name="Ezra D."/>
            <person name="Gonzalez J."/>
            <person name="Henrissat B."/>
            <person name="Kuo A."/>
            <person name="Liang C."/>
            <person name="Lipzen A."/>
            <person name="Lutzoni F."/>
            <person name="Magnuson J."/>
            <person name="Mondo S."/>
            <person name="Nolan M."/>
            <person name="Ohm R."/>
            <person name="Pangilinan J."/>
            <person name="Park H.-J."/>
            <person name="Ramirez L."/>
            <person name="Alfaro M."/>
            <person name="Sun H."/>
            <person name="Tritt A."/>
            <person name="Yoshinaga Y."/>
            <person name="Zwiers L.-H."/>
            <person name="Turgeon B."/>
            <person name="Goodwin S."/>
            <person name="Spatafora J."/>
            <person name="Crous P."/>
            <person name="Grigoriev I."/>
        </authorList>
    </citation>
    <scope>NUCLEOTIDE SEQUENCE</scope>
    <source>
        <strain evidence="2">CBS 260.36</strain>
    </source>
</reference>
<evidence type="ECO:0000259" key="1">
    <source>
        <dbReference type="Pfam" id="PF00155"/>
    </source>
</evidence>
<proteinExistence type="predicted"/>
<dbReference type="SUPFAM" id="SSF53383">
    <property type="entry name" value="PLP-dependent transferases"/>
    <property type="match status" value="1"/>
</dbReference>
<dbReference type="InterPro" id="IPR015422">
    <property type="entry name" value="PyrdxlP-dep_Trfase_small"/>
</dbReference>
<dbReference type="FunFam" id="3.40.640.10:FF:000080">
    <property type="entry name" value="Aminotransferase, putative"/>
    <property type="match status" value="1"/>
</dbReference>
<dbReference type="InterPro" id="IPR015424">
    <property type="entry name" value="PyrdxlP-dep_Trfase"/>
</dbReference>